<dbReference type="InterPro" id="IPR003018">
    <property type="entry name" value="GAF"/>
</dbReference>
<comment type="catalytic activity">
    <reaction evidence="1">
        <text>ATP + protein L-histidine = ADP + protein N-phospho-L-histidine.</text>
        <dbReference type="EC" id="2.7.13.3"/>
    </reaction>
</comment>
<evidence type="ECO:0000259" key="10">
    <source>
        <dbReference type="PROSITE" id="PS50109"/>
    </source>
</evidence>
<comment type="function">
    <text evidence="8">May play the central regulatory role in sporulation. It may be an element of the effector pathway responsible for the activation of sporulation genes in response to nutritional stress. Spo0A may act in concert with spo0H (a sigma factor) to control the expression of some genes that are critical to the sporulation process.</text>
</comment>
<evidence type="ECO:0000256" key="6">
    <source>
        <dbReference type="ARBA" id="ARBA00022777"/>
    </source>
</evidence>
<dbReference type="CDD" id="cd00130">
    <property type="entry name" value="PAS"/>
    <property type="match status" value="1"/>
</dbReference>
<dbReference type="SMART" id="SM00387">
    <property type="entry name" value="HATPase_c"/>
    <property type="match status" value="1"/>
</dbReference>
<dbReference type="InterPro" id="IPR000014">
    <property type="entry name" value="PAS"/>
</dbReference>
<evidence type="ECO:0000256" key="1">
    <source>
        <dbReference type="ARBA" id="ARBA00000085"/>
    </source>
</evidence>
<dbReference type="OrthoDB" id="9784397at2"/>
<dbReference type="InterPro" id="IPR003661">
    <property type="entry name" value="HisK_dim/P_dom"/>
</dbReference>
<dbReference type="SMART" id="SM00065">
    <property type="entry name" value="GAF"/>
    <property type="match status" value="1"/>
</dbReference>
<comment type="caution">
    <text evidence="13">The sequence shown here is derived from an EMBL/GenBank/DDBJ whole genome shotgun (WGS) entry which is preliminary data.</text>
</comment>
<sequence>MIDVEKNKGHQSALTQFVAHIATIIEKLDQQDTVEDVLKSAIEQGAPMLQAAGGYAYLFDETGAMRLHASTLREEDIFLRQCAKGQGIVGEVWASGRAMRKSLMDKNVAQDELAAPIFLDSQLIAIMGMVKPIHGHSFFEGDLFIFTQYALLVERTLRNQRLLSLQKQNEQELHLLASIIDCSNDGVVHINKDRKVVIWNKGAERITGFCADEVRGRDFLFIVRPERHQIVKEIFASLLRGDDIKDYVASIIKKDGSTVSLFCSWSRIQSDGVIFGFTIVARDITESNRLREKAERVQRMEAIGTMASGIAHDFNNMLAVILGYTEMALNEEKKGSAISSMEKVLHAGIRARGLVKQILAFSRQVSTDHKPMHLSHTIEETLTMMRAILPSTIEIVTDIKHVDEVITADATQMHQLIVNLCLNAEHAMRGTGGRISVSLYTVDKTDPSPFPEMPSGAYVVLVISDTGHGIKAELVERIFEPFFTTKPIGEGTGLGLAVVHGIVKSHSGYIFVKSDEGKGASFRIFFPKTNGATQEEHCHKNSRMRERAVRVLVVDDDPSIVAMTESFLSELDCCEIIAFTDSVEAFAYIRSHVASLDLVITDQTMPKMTGERLVASIHHIRPDLPIILCTGFAGAPDSERSKHNCFCDFLYKPFLKQELHAAVHRALFADGDPGDGCSTLYRRE</sequence>
<feature type="domain" description="PAS" evidence="12">
    <location>
        <begin position="172"/>
        <end position="242"/>
    </location>
</feature>
<dbReference type="InterPro" id="IPR005467">
    <property type="entry name" value="His_kinase_dom"/>
</dbReference>
<dbReference type="SMART" id="SM00388">
    <property type="entry name" value="HisKA"/>
    <property type="match status" value="1"/>
</dbReference>
<dbReference type="EMBL" id="WXEX01000007">
    <property type="protein sequence ID" value="MZP43259.1"/>
    <property type="molecule type" value="Genomic_DNA"/>
</dbReference>
<dbReference type="SUPFAM" id="SSF55781">
    <property type="entry name" value="GAF domain-like"/>
    <property type="match status" value="1"/>
</dbReference>
<dbReference type="Gene3D" id="3.30.450.20">
    <property type="entry name" value="PAS domain"/>
    <property type="match status" value="1"/>
</dbReference>
<dbReference type="SMART" id="SM00091">
    <property type="entry name" value="PAS"/>
    <property type="match status" value="1"/>
</dbReference>
<proteinExistence type="predicted"/>
<name>A0A845LF69_HELGE</name>
<dbReference type="Pfam" id="PF00072">
    <property type="entry name" value="Response_reg"/>
    <property type="match status" value="1"/>
</dbReference>
<feature type="domain" description="Response regulatory" evidence="11">
    <location>
        <begin position="550"/>
        <end position="667"/>
    </location>
</feature>
<dbReference type="GO" id="GO:0000155">
    <property type="term" value="F:phosphorelay sensor kinase activity"/>
    <property type="evidence" value="ECO:0007669"/>
    <property type="project" value="InterPro"/>
</dbReference>
<evidence type="ECO:0000256" key="8">
    <source>
        <dbReference type="ARBA" id="ARBA00024867"/>
    </source>
</evidence>
<evidence type="ECO:0000256" key="7">
    <source>
        <dbReference type="ARBA" id="ARBA00023012"/>
    </source>
</evidence>
<keyword evidence="7" id="KW-0902">Two-component regulatory system</keyword>
<dbReference type="Pfam" id="PF02518">
    <property type="entry name" value="HATPase_c"/>
    <property type="match status" value="1"/>
</dbReference>
<dbReference type="InterPro" id="IPR036097">
    <property type="entry name" value="HisK_dim/P_sf"/>
</dbReference>
<dbReference type="Proteomes" id="UP000471031">
    <property type="component" value="Unassembled WGS sequence"/>
</dbReference>
<dbReference type="SMART" id="SM00448">
    <property type="entry name" value="REC"/>
    <property type="match status" value="1"/>
</dbReference>
<keyword evidence="4 9" id="KW-0597">Phosphoprotein</keyword>
<dbReference type="Gene3D" id="3.30.450.40">
    <property type="match status" value="1"/>
</dbReference>
<dbReference type="Pfam" id="PF13426">
    <property type="entry name" value="PAS_9"/>
    <property type="match status" value="1"/>
</dbReference>
<dbReference type="EC" id="2.7.13.3" evidence="2"/>
<evidence type="ECO:0000313" key="13">
    <source>
        <dbReference type="EMBL" id="MZP43259.1"/>
    </source>
</evidence>
<dbReference type="Pfam" id="PF00512">
    <property type="entry name" value="HisKA"/>
    <property type="match status" value="1"/>
</dbReference>
<feature type="modified residue" description="4-aspartylphosphate" evidence="9">
    <location>
        <position position="602"/>
    </location>
</feature>
<dbReference type="Gene3D" id="3.30.565.10">
    <property type="entry name" value="Histidine kinase-like ATPase, C-terminal domain"/>
    <property type="match status" value="1"/>
</dbReference>
<dbReference type="Gene3D" id="1.10.287.130">
    <property type="match status" value="1"/>
</dbReference>
<evidence type="ECO:0000313" key="14">
    <source>
        <dbReference type="Proteomes" id="UP000471031"/>
    </source>
</evidence>
<dbReference type="SUPFAM" id="SSF55785">
    <property type="entry name" value="PYP-like sensor domain (PAS domain)"/>
    <property type="match status" value="1"/>
</dbReference>
<protein>
    <recommendedName>
        <fullName evidence="3">Stage 0 sporulation protein A homolog</fullName>
        <ecNumber evidence="2">2.7.13.3</ecNumber>
    </recommendedName>
</protein>
<dbReference type="PANTHER" id="PTHR43065:SF42">
    <property type="entry name" value="TWO-COMPONENT SENSOR PPRA"/>
    <property type="match status" value="1"/>
</dbReference>
<dbReference type="PROSITE" id="PS50109">
    <property type="entry name" value="HIS_KIN"/>
    <property type="match status" value="1"/>
</dbReference>
<dbReference type="InterPro" id="IPR001789">
    <property type="entry name" value="Sig_transdc_resp-reg_receiver"/>
</dbReference>
<evidence type="ECO:0000256" key="2">
    <source>
        <dbReference type="ARBA" id="ARBA00012438"/>
    </source>
</evidence>
<evidence type="ECO:0000256" key="3">
    <source>
        <dbReference type="ARBA" id="ARBA00018672"/>
    </source>
</evidence>
<evidence type="ECO:0000256" key="9">
    <source>
        <dbReference type="PROSITE-ProRule" id="PRU00169"/>
    </source>
</evidence>
<reference evidence="13 14" key="1">
    <citation type="submission" date="2020-01" db="EMBL/GenBank/DDBJ databases">
        <title>Whole genome sequence of Heliobacterium gestii DSM 11169.</title>
        <authorList>
            <person name="Kyndt J.A."/>
            <person name="Meyer T.E."/>
        </authorList>
    </citation>
    <scope>NUCLEOTIDE SEQUENCE [LARGE SCALE GENOMIC DNA]</scope>
    <source>
        <strain evidence="13 14">DSM 11169</strain>
    </source>
</reference>
<gene>
    <name evidence="13" type="ORF">GTO89_09430</name>
</gene>
<dbReference type="InterPro" id="IPR003594">
    <property type="entry name" value="HATPase_dom"/>
</dbReference>
<dbReference type="NCBIfam" id="TIGR00229">
    <property type="entry name" value="sensory_box"/>
    <property type="match status" value="1"/>
</dbReference>
<evidence type="ECO:0000259" key="12">
    <source>
        <dbReference type="PROSITE" id="PS50112"/>
    </source>
</evidence>
<dbReference type="PROSITE" id="PS50112">
    <property type="entry name" value="PAS"/>
    <property type="match status" value="1"/>
</dbReference>
<evidence type="ECO:0000259" key="11">
    <source>
        <dbReference type="PROSITE" id="PS50110"/>
    </source>
</evidence>
<dbReference type="SUPFAM" id="SSF55874">
    <property type="entry name" value="ATPase domain of HSP90 chaperone/DNA topoisomerase II/histidine kinase"/>
    <property type="match status" value="1"/>
</dbReference>
<dbReference type="RefSeq" id="WP_161261839.1">
    <property type="nucleotide sequence ID" value="NZ_JAFBDC010000013.1"/>
</dbReference>
<dbReference type="PROSITE" id="PS50110">
    <property type="entry name" value="RESPONSE_REGULATORY"/>
    <property type="match status" value="1"/>
</dbReference>
<dbReference type="InterPro" id="IPR036890">
    <property type="entry name" value="HATPase_C_sf"/>
</dbReference>
<dbReference type="SUPFAM" id="SSF47384">
    <property type="entry name" value="Homodimeric domain of signal transducing histidine kinase"/>
    <property type="match status" value="1"/>
</dbReference>
<dbReference type="CDD" id="cd00082">
    <property type="entry name" value="HisKA"/>
    <property type="match status" value="1"/>
</dbReference>
<evidence type="ECO:0000256" key="5">
    <source>
        <dbReference type="ARBA" id="ARBA00022679"/>
    </source>
</evidence>
<dbReference type="InterPro" id="IPR004358">
    <property type="entry name" value="Sig_transdc_His_kin-like_C"/>
</dbReference>
<organism evidence="13 14">
    <name type="scientific">Heliomicrobium gestii</name>
    <name type="common">Heliobacterium gestii</name>
    <dbReference type="NCBI Taxonomy" id="2699"/>
    <lineage>
        <taxon>Bacteria</taxon>
        <taxon>Bacillati</taxon>
        <taxon>Bacillota</taxon>
        <taxon>Clostridia</taxon>
        <taxon>Eubacteriales</taxon>
        <taxon>Heliobacteriaceae</taxon>
        <taxon>Heliomicrobium</taxon>
    </lineage>
</organism>
<dbReference type="InterPro" id="IPR029016">
    <property type="entry name" value="GAF-like_dom_sf"/>
</dbReference>
<keyword evidence="14" id="KW-1185">Reference proteome</keyword>
<feature type="domain" description="Histidine kinase" evidence="10">
    <location>
        <begin position="309"/>
        <end position="530"/>
    </location>
</feature>
<dbReference type="InterPro" id="IPR011006">
    <property type="entry name" value="CheY-like_superfamily"/>
</dbReference>
<keyword evidence="5" id="KW-0808">Transferase</keyword>
<evidence type="ECO:0000256" key="4">
    <source>
        <dbReference type="ARBA" id="ARBA00022553"/>
    </source>
</evidence>
<dbReference type="Gene3D" id="3.40.50.2300">
    <property type="match status" value="1"/>
</dbReference>
<dbReference type="PRINTS" id="PR00344">
    <property type="entry name" value="BCTRLSENSOR"/>
</dbReference>
<dbReference type="PANTHER" id="PTHR43065">
    <property type="entry name" value="SENSOR HISTIDINE KINASE"/>
    <property type="match status" value="1"/>
</dbReference>
<accession>A0A845LF69</accession>
<keyword evidence="6" id="KW-0418">Kinase</keyword>
<dbReference type="InterPro" id="IPR035965">
    <property type="entry name" value="PAS-like_dom_sf"/>
</dbReference>
<dbReference type="SUPFAM" id="SSF52172">
    <property type="entry name" value="CheY-like"/>
    <property type="match status" value="1"/>
</dbReference>
<dbReference type="AlphaFoldDB" id="A0A845LF69"/>